<name>I8XZ08_9BACE</name>
<sequence>MEKWSTFTTETNKDTTLNNHRYTHGEELANTLSHGAGILLGIIAGYFLLIKAAAGNDPHWAVACVSVYLAGMLSSYISSTWYHASAPGTTKELLRKFDHGAIYLHIAGTYTPFTLLVMRNAGGWGWGIFAFVWLSALIGFILSFKKLKEHSNLETCCYVGMGASILIALKPLMGCLSEIGVSSAFWWLIGGGVSYIIGAIFYSLRKPYMHSVFHLFCLGGSIGHIIAIWLIL</sequence>
<feature type="transmembrane region" description="Helical" evidence="6">
    <location>
        <begin position="36"/>
        <end position="54"/>
    </location>
</feature>
<reference evidence="7 8" key="1">
    <citation type="submission" date="2012-02" db="EMBL/GenBank/DDBJ databases">
        <title>The Genome Sequence of Bacteroides salyersiae CL02T12C01.</title>
        <authorList>
            <consortium name="The Broad Institute Genome Sequencing Platform"/>
            <person name="Earl A."/>
            <person name="Ward D."/>
            <person name="Feldgarden M."/>
            <person name="Gevers D."/>
            <person name="Zitomersky N.L."/>
            <person name="Coyne M.J."/>
            <person name="Comstock L.E."/>
            <person name="Young S.K."/>
            <person name="Zeng Q."/>
            <person name="Gargeya S."/>
            <person name="Fitzgerald M."/>
            <person name="Haas B."/>
            <person name="Abouelleil A."/>
            <person name="Alvarado L."/>
            <person name="Arachchi H.M."/>
            <person name="Berlin A."/>
            <person name="Chapman S.B."/>
            <person name="Gearin G."/>
            <person name="Goldberg J."/>
            <person name="Griggs A."/>
            <person name="Gujja S."/>
            <person name="Hansen M."/>
            <person name="Heiman D."/>
            <person name="Howarth C."/>
            <person name="Larimer J."/>
            <person name="Lui A."/>
            <person name="MacDonald P.J.P."/>
            <person name="McCowen C."/>
            <person name="Montmayeur A."/>
            <person name="Murphy C."/>
            <person name="Neiman D."/>
            <person name="Pearson M."/>
            <person name="Priest M."/>
            <person name="Roberts A."/>
            <person name="Saif S."/>
            <person name="Shea T."/>
            <person name="Sisk P."/>
            <person name="Stolte C."/>
            <person name="Sykes S."/>
            <person name="Wortman J."/>
            <person name="Nusbaum C."/>
            <person name="Birren B."/>
        </authorList>
    </citation>
    <scope>NUCLEOTIDE SEQUENCE [LARGE SCALE GENOMIC DNA]</scope>
    <source>
        <strain evidence="7 8">CL02T12C01</strain>
    </source>
</reference>
<feature type="binding site" evidence="5">
    <location>
        <position position="210"/>
    </location>
    <ligand>
        <name>Zn(2+)</name>
        <dbReference type="ChEBI" id="CHEBI:29105"/>
    </ligand>
</feature>
<feature type="binding site" evidence="5">
    <location>
        <position position="214"/>
    </location>
    <ligand>
        <name>Zn(2+)</name>
        <dbReference type="ChEBI" id="CHEBI:29105"/>
    </ligand>
</feature>
<accession>I8XZ08</accession>
<evidence type="ECO:0000256" key="4">
    <source>
        <dbReference type="ARBA" id="ARBA00023136"/>
    </source>
</evidence>
<evidence type="ECO:0000256" key="3">
    <source>
        <dbReference type="ARBA" id="ARBA00022989"/>
    </source>
</evidence>
<dbReference type="EMBL" id="AGXV01000052">
    <property type="protein sequence ID" value="EIY56145.1"/>
    <property type="molecule type" value="Genomic_DNA"/>
</dbReference>
<dbReference type="HOGENOM" id="CLU_051078_1_1_10"/>
<dbReference type="InterPro" id="IPR004254">
    <property type="entry name" value="AdipoR/HlyIII-related"/>
</dbReference>
<dbReference type="GO" id="GO:0046872">
    <property type="term" value="F:metal ion binding"/>
    <property type="evidence" value="ECO:0007669"/>
    <property type="project" value="UniProtKB-KW"/>
</dbReference>
<evidence type="ECO:0000256" key="5">
    <source>
        <dbReference type="PIRSR" id="PIRSR604254-1"/>
    </source>
</evidence>
<proteinExistence type="predicted"/>
<evidence type="ECO:0000256" key="1">
    <source>
        <dbReference type="ARBA" id="ARBA00004141"/>
    </source>
</evidence>
<keyword evidence="2 6" id="KW-0812">Transmembrane</keyword>
<dbReference type="Pfam" id="PF03006">
    <property type="entry name" value="HlyIII"/>
    <property type="match status" value="1"/>
</dbReference>
<dbReference type="AlphaFoldDB" id="I8XZ08"/>
<keyword evidence="5" id="KW-0479">Metal-binding</keyword>
<feature type="binding site" evidence="5">
    <location>
        <position position="83"/>
    </location>
    <ligand>
        <name>Zn(2+)</name>
        <dbReference type="ChEBI" id="CHEBI:29105"/>
    </ligand>
</feature>
<feature type="transmembrane region" description="Helical" evidence="6">
    <location>
        <begin position="100"/>
        <end position="118"/>
    </location>
</feature>
<keyword evidence="8" id="KW-1185">Reference proteome</keyword>
<dbReference type="GO" id="GO:0016020">
    <property type="term" value="C:membrane"/>
    <property type="evidence" value="ECO:0007669"/>
    <property type="project" value="UniProtKB-SubCell"/>
</dbReference>
<feature type="transmembrane region" description="Helical" evidence="6">
    <location>
        <begin position="185"/>
        <end position="204"/>
    </location>
</feature>
<evidence type="ECO:0000313" key="8">
    <source>
        <dbReference type="Proteomes" id="UP000005150"/>
    </source>
</evidence>
<keyword evidence="5" id="KW-0862">Zinc</keyword>
<dbReference type="PANTHER" id="PTHR20855:SF3">
    <property type="entry name" value="LD03007P"/>
    <property type="match status" value="1"/>
</dbReference>
<keyword evidence="4 6" id="KW-0472">Membrane</keyword>
<organism evidence="7 8">
    <name type="scientific">Bacteroides salyersiae CL02T12C01</name>
    <dbReference type="NCBI Taxonomy" id="997887"/>
    <lineage>
        <taxon>Bacteria</taxon>
        <taxon>Pseudomonadati</taxon>
        <taxon>Bacteroidota</taxon>
        <taxon>Bacteroidia</taxon>
        <taxon>Bacteroidales</taxon>
        <taxon>Bacteroidaceae</taxon>
        <taxon>Bacteroides</taxon>
    </lineage>
</organism>
<comment type="subcellular location">
    <subcellularLocation>
        <location evidence="1">Membrane</location>
        <topology evidence="1">Multi-pass membrane protein</topology>
    </subcellularLocation>
</comment>
<feature type="transmembrane region" description="Helical" evidence="6">
    <location>
        <begin position="156"/>
        <end position="173"/>
    </location>
</feature>
<dbReference type="Proteomes" id="UP000005150">
    <property type="component" value="Unassembled WGS sequence"/>
</dbReference>
<evidence type="ECO:0000256" key="2">
    <source>
        <dbReference type="ARBA" id="ARBA00022692"/>
    </source>
</evidence>
<comment type="caution">
    <text evidence="7">The sequence shown here is derived from an EMBL/GenBank/DDBJ whole genome shotgun (WGS) entry which is preliminary data.</text>
</comment>
<feature type="transmembrane region" description="Helical" evidence="6">
    <location>
        <begin position="124"/>
        <end position="144"/>
    </location>
</feature>
<protein>
    <submittedName>
        <fullName evidence="7">Hemolysin III family channel protein</fullName>
    </submittedName>
</protein>
<feature type="transmembrane region" description="Helical" evidence="6">
    <location>
        <begin position="60"/>
        <end position="79"/>
    </location>
</feature>
<evidence type="ECO:0000256" key="6">
    <source>
        <dbReference type="SAM" id="Phobius"/>
    </source>
</evidence>
<gene>
    <name evidence="7" type="ORF">HMPREF1071_04371</name>
</gene>
<dbReference type="PANTHER" id="PTHR20855">
    <property type="entry name" value="ADIPOR/PROGESTIN RECEPTOR-RELATED"/>
    <property type="match status" value="1"/>
</dbReference>
<keyword evidence="3 6" id="KW-1133">Transmembrane helix</keyword>
<evidence type="ECO:0000313" key="7">
    <source>
        <dbReference type="EMBL" id="EIY56145.1"/>
    </source>
</evidence>
<feature type="transmembrane region" description="Helical" evidence="6">
    <location>
        <begin position="211"/>
        <end position="231"/>
    </location>
</feature>
<dbReference type="PATRIC" id="fig|997887.3.peg.4565"/>